<reference evidence="1" key="2">
    <citation type="journal article" date="2015" name="Data Brief">
        <title>Shoot transcriptome of the giant reed, Arundo donax.</title>
        <authorList>
            <person name="Barrero R.A."/>
            <person name="Guerrero F.D."/>
            <person name="Moolhuijzen P."/>
            <person name="Goolsby J.A."/>
            <person name="Tidwell J."/>
            <person name="Bellgard S.E."/>
            <person name="Bellgard M.I."/>
        </authorList>
    </citation>
    <scope>NUCLEOTIDE SEQUENCE</scope>
    <source>
        <tissue evidence="1">Shoot tissue taken approximately 20 cm above the soil surface</tissue>
    </source>
</reference>
<proteinExistence type="predicted"/>
<accession>A0A0A8ZH25</accession>
<name>A0A0A8ZH25_ARUDO</name>
<organism evidence="1">
    <name type="scientific">Arundo donax</name>
    <name type="common">Giant reed</name>
    <name type="synonym">Donax arundinaceus</name>
    <dbReference type="NCBI Taxonomy" id="35708"/>
    <lineage>
        <taxon>Eukaryota</taxon>
        <taxon>Viridiplantae</taxon>
        <taxon>Streptophyta</taxon>
        <taxon>Embryophyta</taxon>
        <taxon>Tracheophyta</taxon>
        <taxon>Spermatophyta</taxon>
        <taxon>Magnoliopsida</taxon>
        <taxon>Liliopsida</taxon>
        <taxon>Poales</taxon>
        <taxon>Poaceae</taxon>
        <taxon>PACMAD clade</taxon>
        <taxon>Arundinoideae</taxon>
        <taxon>Arundineae</taxon>
        <taxon>Arundo</taxon>
    </lineage>
</organism>
<dbReference type="AlphaFoldDB" id="A0A0A8ZH25"/>
<reference evidence="1" key="1">
    <citation type="submission" date="2014-09" db="EMBL/GenBank/DDBJ databases">
        <authorList>
            <person name="Magalhaes I.L.F."/>
            <person name="Oliveira U."/>
            <person name="Santos F.R."/>
            <person name="Vidigal T.H.D.A."/>
            <person name="Brescovit A.D."/>
            <person name="Santos A.J."/>
        </authorList>
    </citation>
    <scope>NUCLEOTIDE SEQUENCE</scope>
    <source>
        <tissue evidence="1">Shoot tissue taken approximately 20 cm above the soil surface</tissue>
    </source>
</reference>
<dbReference type="EMBL" id="GBRH01259201">
    <property type="protein sequence ID" value="JAD38694.1"/>
    <property type="molecule type" value="Transcribed_RNA"/>
</dbReference>
<evidence type="ECO:0000313" key="1">
    <source>
        <dbReference type="EMBL" id="JAD38694.1"/>
    </source>
</evidence>
<sequence>MERKAELCMCHGLTSTKCASESKLVRAESAPHHGNQQSKPQLGLAIAYGAGHHGSPGHEVPVRHFVEQVQRAGEEAAPGVEDEEVVHGEGVAGHAELYGARVELRANGWWRA</sequence>
<protein>
    <submittedName>
        <fullName evidence="1">Uncharacterized protein</fullName>
    </submittedName>
</protein>